<dbReference type="FunFam" id="1.50.10.130:FF:000001">
    <property type="entry name" value="Isoprene synthase, chloroplastic"/>
    <property type="match status" value="1"/>
</dbReference>
<comment type="cofactor">
    <cofactor evidence="1">
        <name>Mg(2+)</name>
        <dbReference type="ChEBI" id="CHEBI:18420"/>
    </cofactor>
</comment>
<keyword evidence="8" id="KW-1185">Reference proteome</keyword>
<dbReference type="Proteomes" id="UP000306102">
    <property type="component" value="Unassembled WGS sequence"/>
</dbReference>
<name>A0A4S4CVU4_CAMSN</name>
<dbReference type="SFLD" id="SFLDG01014">
    <property type="entry name" value="Terpene_Cyclase_Like_1_N-term"/>
    <property type="match status" value="1"/>
</dbReference>
<feature type="region of interest" description="Disordered" evidence="4">
    <location>
        <begin position="948"/>
        <end position="968"/>
    </location>
</feature>
<reference evidence="7 8" key="1">
    <citation type="journal article" date="2018" name="Proc. Natl. Acad. Sci. U.S.A.">
        <title>Draft genome sequence of Camellia sinensis var. sinensis provides insights into the evolution of the tea genome and tea quality.</title>
        <authorList>
            <person name="Wei C."/>
            <person name="Yang H."/>
            <person name="Wang S."/>
            <person name="Zhao J."/>
            <person name="Liu C."/>
            <person name="Gao L."/>
            <person name="Xia E."/>
            <person name="Lu Y."/>
            <person name="Tai Y."/>
            <person name="She G."/>
            <person name="Sun J."/>
            <person name="Cao H."/>
            <person name="Tong W."/>
            <person name="Gao Q."/>
            <person name="Li Y."/>
            <person name="Deng W."/>
            <person name="Jiang X."/>
            <person name="Wang W."/>
            <person name="Chen Q."/>
            <person name="Zhang S."/>
            <person name="Li H."/>
            <person name="Wu J."/>
            <person name="Wang P."/>
            <person name="Li P."/>
            <person name="Shi C."/>
            <person name="Zheng F."/>
            <person name="Jian J."/>
            <person name="Huang B."/>
            <person name="Shan D."/>
            <person name="Shi M."/>
            <person name="Fang C."/>
            <person name="Yue Y."/>
            <person name="Li F."/>
            <person name="Li D."/>
            <person name="Wei S."/>
            <person name="Han B."/>
            <person name="Jiang C."/>
            <person name="Yin Y."/>
            <person name="Xia T."/>
            <person name="Zhang Z."/>
            <person name="Bennetzen J.L."/>
            <person name="Zhao S."/>
            <person name="Wan X."/>
        </authorList>
    </citation>
    <scope>NUCLEOTIDE SEQUENCE [LARGE SCALE GENOMIC DNA]</scope>
    <source>
        <strain evidence="8">cv. Shuchazao</strain>
        <tissue evidence="7">Leaf</tissue>
    </source>
</reference>
<evidence type="ECO:0000313" key="8">
    <source>
        <dbReference type="Proteomes" id="UP000306102"/>
    </source>
</evidence>
<dbReference type="InterPro" id="IPR005630">
    <property type="entry name" value="Terpene_synthase_metal-bd"/>
</dbReference>
<organism evidence="7 8">
    <name type="scientific">Camellia sinensis var. sinensis</name>
    <name type="common">China tea</name>
    <dbReference type="NCBI Taxonomy" id="542762"/>
    <lineage>
        <taxon>Eukaryota</taxon>
        <taxon>Viridiplantae</taxon>
        <taxon>Streptophyta</taxon>
        <taxon>Embryophyta</taxon>
        <taxon>Tracheophyta</taxon>
        <taxon>Spermatophyta</taxon>
        <taxon>Magnoliopsida</taxon>
        <taxon>eudicotyledons</taxon>
        <taxon>Gunneridae</taxon>
        <taxon>Pentapetalae</taxon>
        <taxon>asterids</taxon>
        <taxon>Ericales</taxon>
        <taxon>Theaceae</taxon>
        <taxon>Camellia</taxon>
    </lineage>
</organism>
<keyword evidence="3" id="KW-0456">Lyase</keyword>
<dbReference type="GO" id="GO:0010333">
    <property type="term" value="F:terpene synthase activity"/>
    <property type="evidence" value="ECO:0007669"/>
    <property type="project" value="InterPro"/>
</dbReference>
<dbReference type="PANTHER" id="PTHR31225">
    <property type="entry name" value="OS04G0344100 PROTEIN-RELATED"/>
    <property type="match status" value="1"/>
</dbReference>
<dbReference type="SUPFAM" id="SSF48239">
    <property type="entry name" value="Terpenoid cyclases/Protein prenyltransferases"/>
    <property type="match status" value="1"/>
</dbReference>
<protein>
    <submittedName>
        <fullName evidence="7">Uncharacterized protein</fullName>
    </submittedName>
</protein>
<dbReference type="Pfam" id="PF03936">
    <property type="entry name" value="Terpene_synth_C"/>
    <property type="match status" value="1"/>
</dbReference>
<evidence type="ECO:0000256" key="3">
    <source>
        <dbReference type="ARBA" id="ARBA00023239"/>
    </source>
</evidence>
<feature type="domain" description="Terpene synthase metal-binding" evidence="6">
    <location>
        <begin position="662"/>
        <end position="901"/>
    </location>
</feature>
<dbReference type="AlphaFoldDB" id="A0A4S4CVU4"/>
<dbReference type="PANTHER" id="PTHR31225:SF221">
    <property type="entry name" value="(-)-GERMACRENE D SYNTHASE"/>
    <property type="match status" value="1"/>
</dbReference>
<dbReference type="Gene3D" id="1.50.10.130">
    <property type="entry name" value="Terpene synthase, N-terminal domain"/>
    <property type="match status" value="1"/>
</dbReference>
<feature type="compositionally biased region" description="Basic and acidic residues" evidence="4">
    <location>
        <begin position="951"/>
        <end position="961"/>
    </location>
</feature>
<gene>
    <name evidence="7" type="ORF">TEA_028454</name>
</gene>
<accession>A0A4S4CVU4</accession>
<feature type="domain" description="Terpene synthase N-terminal" evidence="5">
    <location>
        <begin position="428"/>
        <end position="605"/>
    </location>
</feature>
<evidence type="ECO:0000259" key="6">
    <source>
        <dbReference type="Pfam" id="PF03936"/>
    </source>
</evidence>
<dbReference type="FunFam" id="1.10.600.10:FF:000007">
    <property type="entry name" value="Isoprene synthase, chloroplastic"/>
    <property type="match status" value="1"/>
</dbReference>
<keyword evidence="2" id="KW-0479">Metal-binding</keyword>
<proteinExistence type="predicted"/>
<evidence type="ECO:0000256" key="4">
    <source>
        <dbReference type="SAM" id="MobiDB-lite"/>
    </source>
</evidence>
<dbReference type="SUPFAM" id="SSF48576">
    <property type="entry name" value="Terpenoid synthases"/>
    <property type="match status" value="1"/>
</dbReference>
<dbReference type="InterPro" id="IPR036965">
    <property type="entry name" value="Terpene_synth_N_sf"/>
</dbReference>
<dbReference type="STRING" id="542762.A0A4S4CVU4"/>
<dbReference type="GO" id="GO:0000287">
    <property type="term" value="F:magnesium ion binding"/>
    <property type="evidence" value="ECO:0007669"/>
    <property type="project" value="InterPro"/>
</dbReference>
<dbReference type="InterPro" id="IPR034741">
    <property type="entry name" value="Terpene_cyclase-like_1_C"/>
</dbReference>
<dbReference type="InterPro" id="IPR050148">
    <property type="entry name" value="Terpene_synthase-like"/>
</dbReference>
<evidence type="ECO:0000313" key="7">
    <source>
        <dbReference type="EMBL" id="THF93981.1"/>
    </source>
</evidence>
<dbReference type="CDD" id="cd00684">
    <property type="entry name" value="Terpene_cyclase_plant_C1"/>
    <property type="match status" value="1"/>
</dbReference>
<dbReference type="Pfam" id="PF01397">
    <property type="entry name" value="Terpene_synth"/>
    <property type="match status" value="1"/>
</dbReference>
<dbReference type="InterPro" id="IPR008949">
    <property type="entry name" value="Isoprenoid_synthase_dom_sf"/>
</dbReference>
<dbReference type="InterPro" id="IPR008930">
    <property type="entry name" value="Terpenoid_cyclase/PrenylTrfase"/>
</dbReference>
<evidence type="ECO:0000256" key="2">
    <source>
        <dbReference type="ARBA" id="ARBA00022723"/>
    </source>
</evidence>
<dbReference type="InterPro" id="IPR044814">
    <property type="entry name" value="Terpene_cyclase_plant_C1"/>
</dbReference>
<dbReference type="SFLD" id="SFLDG01019">
    <property type="entry name" value="Terpene_Cyclase_Like_1_C_Termi"/>
    <property type="match status" value="1"/>
</dbReference>
<dbReference type="EMBL" id="SDRB02013809">
    <property type="protein sequence ID" value="THF93981.1"/>
    <property type="molecule type" value="Genomic_DNA"/>
</dbReference>
<dbReference type="Gene3D" id="1.10.600.10">
    <property type="entry name" value="Farnesyl Diphosphate Synthase"/>
    <property type="match status" value="1"/>
</dbReference>
<comment type="caution">
    <text evidence="7">The sequence shown here is derived from an EMBL/GenBank/DDBJ whole genome shotgun (WGS) entry which is preliminary data.</text>
</comment>
<dbReference type="SFLD" id="SFLDS00005">
    <property type="entry name" value="Isoprenoid_Synthase_Type_I"/>
    <property type="match status" value="1"/>
</dbReference>
<evidence type="ECO:0000259" key="5">
    <source>
        <dbReference type="Pfam" id="PF01397"/>
    </source>
</evidence>
<evidence type="ECO:0000256" key="1">
    <source>
        <dbReference type="ARBA" id="ARBA00001946"/>
    </source>
</evidence>
<dbReference type="GO" id="GO:0016102">
    <property type="term" value="P:diterpenoid biosynthetic process"/>
    <property type="evidence" value="ECO:0007669"/>
    <property type="project" value="InterPro"/>
</dbReference>
<dbReference type="InterPro" id="IPR001906">
    <property type="entry name" value="Terpene_synth_N"/>
</dbReference>
<sequence length="1042" mass="118997">MELSIHALPIPDSTKNMVPEVTRRSANYHPSIWGDHFLTTKSKNMELSIHALPIPDSTKNMVPEVTRRSANYHPSIWGDHFLTTKSKNMELSIHALPIPDSTKNMVPEVTRRSANYHPSIWGDHFLTTKSKNMELSIHALPIPDSTKNMVPEVTRRSANYHPSIWGDHFLTTKSKNMELSIHALPIPDSTKNMVPEVTRRSANYHPSIWGDHFLTTKSKNMELSIHALPIPDSTKNMVPEVTRRSANYHPSIWGDHFLTTKSKNMELSIHALPIPDSTKNMVPEVTRRSANYHPSIWGDHFLTTKSKNMELSIHALPIPDSTKNMVPEVTRRSANYHPSIWGDHFLTTKSKNMELSIHALPIPDSTKNMVPEVTRRSANYHPSIWGDHFLTTKSKNMELSIHALPIPDSTKNMVPEVTRRSANYHPSIWGDHFLTYASHAMEVDVKMGQQLQQQKEEVRKMLVAANNQPSQKLNFIDAIQHLGVSYHFESEIETALQHIYETDYDHHDDKANDDLYTVALSFRLLRQQGYPISCDVFNKFKDDNGKIRESLIGDVRGMLSLYEAAHLRVRGEDILDEALSFTITHLESAVPNLSNLVQEQVIHALNQPIHKGLKRLEATRYLFFYEQDNSHNKVLLNFAKLDFNLLQKKHQWELSEITRWWKELDFAKKMPFARNRIVECYFWILGVYFEPEYLLARRMLTKVIALASIIDDIYDVYGTLEELALFTNAIERWEISAIDQLPEYMKPCYQALLDVYNMIDEEMARKGTSYRVHYAKSAMKNLVRAYFEEAKWFHQGYVPSIEEYMPVALETGGYTMLATTSLVGMGEVVSKEAFDWVSSDPLIVQASSVVCRLMNDIVSHKFEQKRGHVASAVACYMKQHDASEEEVLIELHKQVTNAWKDINAECLHPIEVPMPLLLRVVNLARVTDVLYKDEDSYTHSRTRLKGFVTSEKSRDEREKQSRLVSSSQLVGRSSQLSLVARRHRRPACPFASAAAASACTPPPPALPYFVGPSSPVLLLLLLLLLLSSSPNLTNSSSYIRAL</sequence>